<dbReference type="PANTHER" id="PTHR21142">
    <property type="entry name" value="SARCOGLYCANS"/>
    <property type="match status" value="1"/>
</dbReference>
<dbReference type="GO" id="GO:0016012">
    <property type="term" value="C:sarcoglycan complex"/>
    <property type="evidence" value="ECO:0007669"/>
    <property type="project" value="InterPro"/>
</dbReference>
<evidence type="ECO:0000256" key="10">
    <source>
        <dbReference type="ARBA" id="ARBA00022989"/>
    </source>
</evidence>
<comment type="subunit">
    <text evidence="15">Cross-link to form 2 major subcomplexes: one consisting of SGCB, SGCD and SGCG and the other consisting of SGCB and SGCD. The association between SGCB and SGCG is particularly strong while SGCA is loosely associated with the other sarcoglycans.</text>
</comment>
<evidence type="ECO:0000256" key="1">
    <source>
        <dbReference type="ARBA" id="ARBA00002860"/>
    </source>
</evidence>
<evidence type="ECO:0000256" key="14">
    <source>
        <dbReference type="ARBA" id="ARBA00023212"/>
    </source>
</evidence>
<evidence type="ECO:0000256" key="13">
    <source>
        <dbReference type="ARBA" id="ARBA00023180"/>
    </source>
</evidence>
<evidence type="ECO:0000256" key="3">
    <source>
        <dbReference type="ARBA" id="ARBA00004274"/>
    </source>
</evidence>
<dbReference type="InterPro" id="IPR027659">
    <property type="entry name" value="Sgcb"/>
</dbReference>
<keyword evidence="14" id="KW-0206">Cytoskeleton</keyword>
<evidence type="ECO:0000256" key="6">
    <source>
        <dbReference type="ARBA" id="ARBA00022475"/>
    </source>
</evidence>
<keyword evidence="7" id="KW-0963">Cytoplasm</keyword>
<dbReference type="InterPro" id="IPR006875">
    <property type="entry name" value="Sarcoglycan"/>
</dbReference>
<name>A0A2C9LE39_BIOGL</name>
<dbReference type="VEuPathDB" id="VectorBase:BGLB029920"/>
<keyword evidence="11 16" id="KW-0472">Membrane</keyword>
<dbReference type="STRING" id="6526.A0A2C9LE39"/>
<feature type="transmembrane region" description="Helical" evidence="16">
    <location>
        <begin position="86"/>
        <end position="113"/>
    </location>
</feature>
<dbReference type="AlphaFoldDB" id="A0A2C9LE39"/>
<dbReference type="GO" id="GO:0042383">
    <property type="term" value="C:sarcolemma"/>
    <property type="evidence" value="ECO:0007669"/>
    <property type="project" value="UniProtKB-SubCell"/>
</dbReference>
<evidence type="ECO:0000256" key="11">
    <source>
        <dbReference type="ARBA" id="ARBA00023136"/>
    </source>
</evidence>
<comment type="subcellular location">
    <subcellularLocation>
        <location evidence="3">Cell membrane</location>
        <location evidence="3">Sarcolemma</location>
        <topology evidence="3">Single-pass type II membrane protein</topology>
    </subcellularLocation>
    <subcellularLocation>
        <location evidence="2">Cytoplasm</location>
        <location evidence="2">Cytoskeleton</location>
    </subcellularLocation>
</comment>
<evidence type="ECO:0000256" key="15">
    <source>
        <dbReference type="ARBA" id="ARBA00026041"/>
    </source>
</evidence>
<dbReference type="PANTHER" id="PTHR21142:SF2">
    <property type="entry name" value="BETA-SARCOGLYCAN"/>
    <property type="match status" value="1"/>
</dbReference>
<protein>
    <recommendedName>
        <fullName evidence="5">Beta-sarcoglycan</fullName>
    </recommendedName>
</protein>
<keyword evidence="9" id="KW-0735">Signal-anchor</keyword>
<keyword evidence="13" id="KW-0325">Glycoprotein</keyword>
<dbReference type="VEuPathDB" id="VectorBase:BGLAX_047791"/>
<evidence type="ECO:0000256" key="16">
    <source>
        <dbReference type="SAM" id="Phobius"/>
    </source>
</evidence>
<keyword evidence="8 16" id="KW-0812">Transmembrane</keyword>
<keyword evidence="10 16" id="KW-1133">Transmembrane helix</keyword>
<dbReference type="EnsemblMetazoa" id="BGLB029920-RA">
    <property type="protein sequence ID" value="BGLB029920-PA"/>
    <property type="gene ID" value="BGLB029920"/>
</dbReference>
<evidence type="ECO:0000256" key="9">
    <source>
        <dbReference type="ARBA" id="ARBA00022968"/>
    </source>
</evidence>
<evidence type="ECO:0000313" key="17">
    <source>
        <dbReference type="EnsemblMetazoa" id="BGLB029920-PA"/>
    </source>
</evidence>
<dbReference type="Proteomes" id="UP000076420">
    <property type="component" value="Unassembled WGS sequence"/>
</dbReference>
<accession>A0A2C9LE39</accession>
<comment type="similarity">
    <text evidence="4">Belongs to the sarcoglycan beta/delta/gamma/zeta family.</text>
</comment>
<dbReference type="GO" id="GO:0005856">
    <property type="term" value="C:cytoskeleton"/>
    <property type="evidence" value="ECO:0007669"/>
    <property type="project" value="UniProtKB-SubCell"/>
</dbReference>
<evidence type="ECO:0000256" key="7">
    <source>
        <dbReference type="ARBA" id="ARBA00022490"/>
    </source>
</evidence>
<evidence type="ECO:0000256" key="8">
    <source>
        <dbReference type="ARBA" id="ARBA00022692"/>
    </source>
</evidence>
<proteinExistence type="inferred from homology"/>
<keyword evidence="6" id="KW-1003">Cell membrane</keyword>
<evidence type="ECO:0000256" key="2">
    <source>
        <dbReference type="ARBA" id="ARBA00004245"/>
    </source>
</evidence>
<gene>
    <name evidence="17" type="primary">106060835</name>
</gene>
<evidence type="ECO:0000256" key="4">
    <source>
        <dbReference type="ARBA" id="ARBA00007574"/>
    </source>
</evidence>
<dbReference type="RefSeq" id="XP_013074297.2">
    <property type="nucleotide sequence ID" value="XM_013218843.2"/>
</dbReference>
<comment type="function">
    <text evidence="1">Component of the sarcoglycan complex, a subcomplex of the dystrophin-glycoprotein complex which forms a link between the F-actin cytoskeleton and the extracellular matrix.</text>
</comment>
<dbReference type="OrthoDB" id="5843723at2759"/>
<dbReference type="Pfam" id="PF04790">
    <property type="entry name" value="Sarcoglycan_1"/>
    <property type="match status" value="1"/>
</dbReference>
<reference evidence="17" key="1">
    <citation type="submission" date="2020-05" db="UniProtKB">
        <authorList>
            <consortium name="EnsemblMetazoa"/>
        </authorList>
    </citation>
    <scope>IDENTIFICATION</scope>
    <source>
        <strain evidence="17">BB02</strain>
    </source>
</reference>
<sequence length="350" mass="37977">MNTSQTRSTMALEGVSTGDVSTIGMRSDPRSPMSVGAIGASTLSMRAKAARKRQVNATHNSNFRAGFVPVEEDALHRAGIRGRKRYFLYCVLAGLMIVAVLNMAITALLLYILGMTHNGLTSLEMTMIQGRDFLRVLDKASIYTMSMVDAPLGATYDNNLSIEAPNAKLEVKVRNSSKRKASVILEKNVITVVTNNFSVKTSNATDWFSTNLASLTAHDLILNLSADQVTAKKISSRQDYKDLSLESVRGVNILATEDLAISSLKTIDIQAQTVNIISQSSTTIKTSHGMFLGKELPKVNTSNAADYKNLTYKLCVCASGRVFKVRVNKPGITCLDVDLGQLQKLCGNSV</sequence>
<evidence type="ECO:0000256" key="5">
    <source>
        <dbReference type="ARBA" id="ARBA00015329"/>
    </source>
</evidence>
<keyword evidence="12" id="KW-1015">Disulfide bond</keyword>
<organism evidence="17 18">
    <name type="scientific">Biomphalaria glabrata</name>
    <name type="common">Bloodfluke planorb</name>
    <name type="synonym">Freshwater snail</name>
    <dbReference type="NCBI Taxonomy" id="6526"/>
    <lineage>
        <taxon>Eukaryota</taxon>
        <taxon>Metazoa</taxon>
        <taxon>Spiralia</taxon>
        <taxon>Lophotrochozoa</taxon>
        <taxon>Mollusca</taxon>
        <taxon>Gastropoda</taxon>
        <taxon>Heterobranchia</taxon>
        <taxon>Euthyneura</taxon>
        <taxon>Panpulmonata</taxon>
        <taxon>Hygrophila</taxon>
        <taxon>Lymnaeoidea</taxon>
        <taxon>Planorbidae</taxon>
        <taxon>Biomphalaria</taxon>
    </lineage>
</organism>
<evidence type="ECO:0000313" key="18">
    <source>
        <dbReference type="Proteomes" id="UP000076420"/>
    </source>
</evidence>
<evidence type="ECO:0000256" key="12">
    <source>
        <dbReference type="ARBA" id="ARBA00023157"/>
    </source>
</evidence>
<dbReference type="KEGG" id="bgt:106060835"/>
<dbReference type="GO" id="GO:0007517">
    <property type="term" value="P:muscle organ development"/>
    <property type="evidence" value="ECO:0007669"/>
    <property type="project" value="InterPro"/>
</dbReference>